<protein>
    <recommendedName>
        <fullName evidence="1">N-acetyltransferase domain-containing protein</fullName>
    </recommendedName>
</protein>
<dbReference type="Proteomes" id="UP001165092">
    <property type="component" value="Unassembled WGS sequence"/>
</dbReference>
<comment type="caution">
    <text evidence="2">The sequence shown here is derived from an EMBL/GenBank/DDBJ whole genome shotgun (WGS) entry which is preliminary data.</text>
</comment>
<gene>
    <name evidence="2" type="ORF">Nans01_34210</name>
</gene>
<keyword evidence="3" id="KW-1185">Reference proteome</keyword>
<sequence>MVSDDRAGVGFTLGRPVPDDINGVLACRATPAPDGAAAPGLLPGEEDHIRAMVDSWIGDWHDRGIGYWVLRGRAHAGSGSRPILGEGGVRYSPTPVGEVFNLYYRLDFRVRGRGWARLLARLAVIAAHAHDPDTVVIARMAPDNHASHRTALAAGLRPVGRDASGRLALADRPIDGRLTWALAAL</sequence>
<dbReference type="GO" id="GO:0016747">
    <property type="term" value="F:acyltransferase activity, transferring groups other than amino-acyl groups"/>
    <property type="evidence" value="ECO:0007669"/>
    <property type="project" value="InterPro"/>
</dbReference>
<dbReference type="Gene3D" id="3.40.630.30">
    <property type="match status" value="1"/>
</dbReference>
<name>A0A9W6UKH6_9ACTN</name>
<dbReference type="SUPFAM" id="SSF55729">
    <property type="entry name" value="Acyl-CoA N-acyltransferases (Nat)"/>
    <property type="match status" value="1"/>
</dbReference>
<organism evidence="2 3">
    <name type="scientific">Nocardiopsis ansamitocini</name>
    <dbReference type="NCBI Taxonomy" id="1670832"/>
    <lineage>
        <taxon>Bacteria</taxon>
        <taxon>Bacillati</taxon>
        <taxon>Actinomycetota</taxon>
        <taxon>Actinomycetes</taxon>
        <taxon>Streptosporangiales</taxon>
        <taxon>Nocardiopsidaceae</taxon>
        <taxon>Nocardiopsis</taxon>
    </lineage>
</organism>
<accession>A0A9W6UKH6</accession>
<proteinExistence type="predicted"/>
<dbReference type="InterPro" id="IPR000182">
    <property type="entry name" value="GNAT_dom"/>
</dbReference>
<dbReference type="InterPro" id="IPR016181">
    <property type="entry name" value="Acyl_CoA_acyltransferase"/>
</dbReference>
<evidence type="ECO:0000259" key="1">
    <source>
        <dbReference type="Pfam" id="PF13302"/>
    </source>
</evidence>
<evidence type="ECO:0000313" key="2">
    <source>
        <dbReference type="EMBL" id="GLU49070.1"/>
    </source>
</evidence>
<feature type="domain" description="N-acetyltransferase" evidence="1">
    <location>
        <begin position="15"/>
        <end position="156"/>
    </location>
</feature>
<dbReference type="RefSeq" id="WP_285760522.1">
    <property type="nucleotide sequence ID" value="NZ_BSQG01000005.1"/>
</dbReference>
<dbReference type="EMBL" id="BSQG01000005">
    <property type="protein sequence ID" value="GLU49070.1"/>
    <property type="molecule type" value="Genomic_DNA"/>
</dbReference>
<dbReference type="Pfam" id="PF13302">
    <property type="entry name" value="Acetyltransf_3"/>
    <property type="match status" value="1"/>
</dbReference>
<dbReference type="AlphaFoldDB" id="A0A9W6UKH6"/>
<reference evidence="2" key="1">
    <citation type="submission" date="2023-02" db="EMBL/GenBank/DDBJ databases">
        <title>Nocardiopsis ansamitocini NBRC 112285.</title>
        <authorList>
            <person name="Ichikawa N."/>
            <person name="Sato H."/>
            <person name="Tonouchi N."/>
        </authorList>
    </citation>
    <scope>NUCLEOTIDE SEQUENCE</scope>
    <source>
        <strain evidence="2">NBRC 112285</strain>
    </source>
</reference>
<evidence type="ECO:0000313" key="3">
    <source>
        <dbReference type="Proteomes" id="UP001165092"/>
    </source>
</evidence>